<dbReference type="Proteomes" id="UP000053558">
    <property type="component" value="Unassembled WGS sequence"/>
</dbReference>
<proteinExistence type="predicted"/>
<keyword evidence="4" id="KW-1185">Reference proteome</keyword>
<dbReference type="KEGG" id="cput:CONPUDRAFT_144934"/>
<dbReference type="OMA" id="DIEAHEM"/>
<organism evidence="3 4">
    <name type="scientific">Coniophora puteana (strain RWD-64-598)</name>
    <name type="common">Brown rot fungus</name>
    <dbReference type="NCBI Taxonomy" id="741705"/>
    <lineage>
        <taxon>Eukaryota</taxon>
        <taxon>Fungi</taxon>
        <taxon>Dikarya</taxon>
        <taxon>Basidiomycota</taxon>
        <taxon>Agaricomycotina</taxon>
        <taxon>Agaricomycetes</taxon>
        <taxon>Agaricomycetidae</taxon>
        <taxon>Boletales</taxon>
        <taxon>Coniophorineae</taxon>
        <taxon>Coniophoraceae</taxon>
        <taxon>Coniophora</taxon>
    </lineage>
</organism>
<comment type="caution">
    <text evidence="3">The sequence shown here is derived from an EMBL/GenBank/DDBJ whole genome shotgun (WGS) entry which is preliminary data.</text>
</comment>
<keyword evidence="2" id="KW-0472">Membrane</keyword>
<evidence type="ECO:0000313" key="3">
    <source>
        <dbReference type="EMBL" id="EIW79778.1"/>
    </source>
</evidence>
<sequence>MSGYEASLGTVLIGALVNTFLYGIVTNQYAVYYQRFNSQQWLRNYPQIIVVVRLSLGYSMQCSVLHVVVRLEAGLTCIRLPLQPYEVFPATTACSAFVTQIFLTWRIWRLTQHKLIVTISAFLALASLGFGIACGIKSTVSQIAGGQSLYKAVITRMAWMISQVVADLFITTRTGIKRTDNIIYRLIRGAVQTGVIAVLFALASLVSYLAWPETNTLYNSLLSREDAREGLGLRRDGVTTMDNKGLSTARHAQFTTAITITVPDLENHDAENPDNTGTDDSEVTVSAREGV</sequence>
<feature type="transmembrane region" description="Helical" evidence="2">
    <location>
        <begin position="6"/>
        <end position="25"/>
    </location>
</feature>
<dbReference type="OrthoDB" id="2535105at2759"/>
<reference evidence="4" key="1">
    <citation type="journal article" date="2012" name="Science">
        <title>The Paleozoic origin of enzymatic lignin decomposition reconstructed from 31 fungal genomes.</title>
        <authorList>
            <person name="Floudas D."/>
            <person name="Binder M."/>
            <person name="Riley R."/>
            <person name="Barry K."/>
            <person name="Blanchette R.A."/>
            <person name="Henrissat B."/>
            <person name="Martinez A.T."/>
            <person name="Otillar R."/>
            <person name="Spatafora J.W."/>
            <person name="Yadav J.S."/>
            <person name="Aerts A."/>
            <person name="Benoit I."/>
            <person name="Boyd A."/>
            <person name="Carlson A."/>
            <person name="Copeland A."/>
            <person name="Coutinho P.M."/>
            <person name="de Vries R.P."/>
            <person name="Ferreira P."/>
            <person name="Findley K."/>
            <person name="Foster B."/>
            <person name="Gaskell J."/>
            <person name="Glotzer D."/>
            <person name="Gorecki P."/>
            <person name="Heitman J."/>
            <person name="Hesse C."/>
            <person name="Hori C."/>
            <person name="Igarashi K."/>
            <person name="Jurgens J.A."/>
            <person name="Kallen N."/>
            <person name="Kersten P."/>
            <person name="Kohler A."/>
            <person name="Kuees U."/>
            <person name="Kumar T.K.A."/>
            <person name="Kuo A."/>
            <person name="LaButti K."/>
            <person name="Larrondo L.F."/>
            <person name="Lindquist E."/>
            <person name="Ling A."/>
            <person name="Lombard V."/>
            <person name="Lucas S."/>
            <person name="Lundell T."/>
            <person name="Martin R."/>
            <person name="McLaughlin D.J."/>
            <person name="Morgenstern I."/>
            <person name="Morin E."/>
            <person name="Murat C."/>
            <person name="Nagy L.G."/>
            <person name="Nolan M."/>
            <person name="Ohm R.A."/>
            <person name="Patyshakuliyeva A."/>
            <person name="Rokas A."/>
            <person name="Ruiz-Duenas F.J."/>
            <person name="Sabat G."/>
            <person name="Salamov A."/>
            <person name="Samejima M."/>
            <person name="Schmutz J."/>
            <person name="Slot J.C."/>
            <person name="St John F."/>
            <person name="Stenlid J."/>
            <person name="Sun H."/>
            <person name="Sun S."/>
            <person name="Syed K."/>
            <person name="Tsang A."/>
            <person name="Wiebenga A."/>
            <person name="Young D."/>
            <person name="Pisabarro A."/>
            <person name="Eastwood D.C."/>
            <person name="Martin F."/>
            <person name="Cullen D."/>
            <person name="Grigoriev I.V."/>
            <person name="Hibbett D.S."/>
        </authorList>
    </citation>
    <scope>NUCLEOTIDE SEQUENCE [LARGE SCALE GENOMIC DNA]</scope>
    <source>
        <strain evidence="4">RWD-64-598 SS2</strain>
    </source>
</reference>
<gene>
    <name evidence="3" type="ORF">CONPUDRAFT_144934</name>
</gene>
<dbReference type="PANTHER" id="PTHR40465:SF1">
    <property type="entry name" value="DUF6534 DOMAIN-CONTAINING PROTEIN"/>
    <property type="match status" value="1"/>
</dbReference>
<accession>A0A5M3MKT8</accession>
<feature type="transmembrane region" description="Helical" evidence="2">
    <location>
        <begin position="153"/>
        <end position="170"/>
    </location>
</feature>
<evidence type="ECO:0000256" key="1">
    <source>
        <dbReference type="SAM" id="MobiDB-lite"/>
    </source>
</evidence>
<evidence type="ECO:0000313" key="4">
    <source>
        <dbReference type="Proteomes" id="UP000053558"/>
    </source>
</evidence>
<feature type="region of interest" description="Disordered" evidence="1">
    <location>
        <begin position="263"/>
        <end position="291"/>
    </location>
</feature>
<dbReference type="RefSeq" id="XP_007770125.1">
    <property type="nucleotide sequence ID" value="XM_007771935.1"/>
</dbReference>
<keyword evidence="2" id="KW-1133">Transmembrane helix</keyword>
<name>A0A5M3MKT8_CONPW</name>
<feature type="transmembrane region" description="Helical" evidence="2">
    <location>
        <begin position="190"/>
        <end position="211"/>
    </location>
</feature>
<feature type="transmembrane region" description="Helical" evidence="2">
    <location>
        <begin position="45"/>
        <end position="67"/>
    </location>
</feature>
<evidence type="ECO:0000256" key="2">
    <source>
        <dbReference type="SAM" id="Phobius"/>
    </source>
</evidence>
<feature type="transmembrane region" description="Helical" evidence="2">
    <location>
        <begin position="115"/>
        <end position="133"/>
    </location>
</feature>
<dbReference type="PANTHER" id="PTHR40465">
    <property type="entry name" value="CHROMOSOME 1, WHOLE GENOME SHOTGUN SEQUENCE"/>
    <property type="match status" value="1"/>
</dbReference>
<keyword evidence="2" id="KW-0812">Transmembrane</keyword>
<protein>
    <submittedName>
        <fullName evidence="3">Uncharacterized protein</fullName>
    </submittedName>
</protein>
<dbReference type="EMBL" id="JH711580">
    <property type="protein sequence ID" value="EIW79778.1"/>
    <property type="molecule type" value="Genomic_DNA"/>
</dbReference>
<dbReference type="AlphaFoldDB" id="A0A5M3MKT8"/>
<dbReference type="GeneID" id="19202005"/>
<feature type="transmembrane region" description="Helical" evidence="2">
    <location>
        <begin position="87"/>
        <end position="108"/>
    </location>
</feature>